<dbReference type="CDD" id="cd05266">
    <property type="entry name" value="SDR_a4"/>
    <property type="match status" value="1"/>
</dbReference>
<organism evidence="2 3">
    <name type="scientific">Aquitalea magnusonii</name>
    <dbReference type="NCBI Taxonomy" id="332411"/>
    <lineage>
        <taxon>Bacteria</taxon>
        <taxon>Pseudomonadati</taxon>
        <taxon>Pseudomonadota</taxon>
        <taxon>Betaproteobacteria</taxon>
        <taxon>Neisseriales</taxon>
        <taxon>Chromobacteriaceae</taxon>
        <taxon>Aquitalea</taxon>
    </lineage>
</organism>
<keyword evidence="3" id="KW-1185">Reference proteome</keyword>
<evidence type="ECO:0000259" key="1">
    <source>
        <dbReference type="Pfam" id="PF01370"/>
    </source>
</evidence>
<dbReference type="PANTHER" id="PTHR48079:SF6">
    <property type="entry name" value="NAD(P)-BINDING DOMAIN-CONTAINING PROTEIN-RELATED"/>
    <property type="match status" value="1"/>
</dbReference>
<evidence type="ECO:0000313" key="2">
    <source>
        <dbReference type="EMBL" id="PXX38582.1"/>
    </source>
</evidence>
<gene>
    <name evidence="2" type="ORF">DFR38_1365</name>
</gene>
<reference evidence="2 3" key="1">
    <citation type="submission" date="2018-05" db="EMBL/GenBank/DDBJ databases">
        <title>Genomic Encyclopedia of Type Strains, Phase IV (KMG-IV): sequencing the most valuable type-strain genomes for metagenomic binning, comparative biology and taxonomic classification.</title>
        <authorList>
            <person name="Goeker M."/>
        </authorList>
    </citation>
    <scope>NUCLEOTIDE SEQUENCE [LARGE SCALE GENOMIC DNA]</scope>
    <source>
        <strain evidence="2 3">DSM 25134</strain>
    </source>
</reference>
<dbReference type="OrthoDB" id="9808276at2"/>
<feature type="domain" description="NAD-dependent epimerase/dehydratase" evidence="1">
    <location>
        <begin position="83"/>
        <end position="212"/>
    </location>
</feature>
<dbReference type="InterPro" id="IPR001509">
    <property type="entry name" value="Epimerase_deHydtase"/>
</dbReference>
<name>A0A318JE60_9NEIS</name>
<dbReference type="Gene3D" id="3.40.50.720">
    <property type="entry name" value="NAD(P)-binding Rossmann-like Domain"/>
    <property type="match status" value="1"/>
</dbReference>
<dbReference type="EMBL" id="QJKC01000036">
    <property type="protein sequence ID" value="PXX38582.1"/>
    <property type="molecule type" value="Genomic_DNA"/>
</dbReference>
<dbReference type="InterPro" id="IPR051783">
    <property type="entry name" value="NAD(P)-dependent_oxidoreduct"/>
</dbReference>
<dbReference type="InterPro" id="IPR036291">
    <property type="entry name" value="NAD(P)-bd_dom_sf"/>
</dbReference>
<proteinExistence type="predicted"/>
<dbReference type="AlphaFoldDB" id="A0A318JE60"/>
<dbReference type="SUPFAM" id="SSF51735">
    <property type="entry name" value="NAD(P)-binding Rossmann-fold domains"/>
    <property type="match status" value="1"/>
</dbReference>
<dbReference type="PANTHER" id="PTHR48079">
    <property type="entry name" value="PROTEIN YEEZ"/>
    <property type="match status" value="1"/>
</dbReference>
<dbReference type="Proteomes" id="UP000248395">
    <property type="component" value="Unassembled WGS sequence"/>
</dbReference>
<sequence length="305" mass="33671">MRTLLIAGLGDVARRALPELVRHWRVFAIAHHAAAAEAARQGGAHPIRANLDCQESLRRIAGLANEVWITAPPPASGLRDNRTRKLLYALAKADRIPQRISYISTTGVYGNGDGAWLDECSPLQPQTERAQRRADAEAVLRAFARRHACQLNILRAPGIYALERLPLTRLLQGTPLILPTEDSYSNHIHADDLARLCIASLQQQRGGIRVFNACDDEPLTITDWYAMLAEALALPMPPQLSRAAVRQQVSPALWSYMAESRRIRNARLAELGVVLRYPTARQFVAQLAANPAWQAVALAKGGKIR</sequence>
<protein>
    <submittedName>
        <fullName evidence="2">Nucleoside-diphosphate-sugar epimerase</fullName>
    </submittedName>
</protein>
<dbReference type="Pfam" id="PF01370">
    <property type="entry name" value="Epimerase"/>
    <property type="match status" value="1"/>
</dbReference>
<comment type="caution">
    <text evidence="2">The sequence shown here is derived from an EMBL/GenBank/DDBJ whole genome shotgun (WGS) entry which is preliminary data.</text>
</comment>
<dbReference type="RefSeq" id="WP_059286057.1">
    <property type="nucleotide sequence ID" value="NZ_LNQU01000054.1"/>
</dbReference>
<dbReference type="GO" id="GO:0005737">
    <property type="term" value="C:cytoplasm"/>
    <property type="evidence" value="ECO:0007669"/>
    <property type="project" value="TreeGrafter"/>
</dbReference>
<dbReference type="GO" id="GO:0004029">
    <property type="term" value="F:aldehyde dehydrogenase (NAD+) activity"/>
    <property type="evidence" value="ECO:0007669"/>
    <property type="project" value="TreeGrafter"/>
</dbReference>
<accession>A0A318JE60</accession>
<evidence type="ECO:0000313" key="3">
    <source>
        <dbReference type="Proteomes" id="UP000248395"/>
    </source>
</evidence>